<dbReference type="RefSeq" id="WP_283756302.1">
    <property type="nucleotide sequence ID" value="NZ_JAQOSQ010000001.1"/>
</dbReference>
<proteinExistence type="predicted"/>
<evidence type="ECO:0000256" key="1">
    <source>
        <dbReference type="SAM" id="MobiDB-lite"/>
    </source>
</evidence>
<organism evidence="3 4">
    <name type="scientific">Roseofilum casamattae BLCC-M143</name>
    <dbReference type="NCBI Taxonomy" id="3022442"/>
    <lineage>
        <taxon>Bacteria</taxon>
        <taxon>Bacillati</taxon>
        <taxon>Cyanobacteriota</taxon>
        <taxon>Cyanophyceae</taxon>
        <taxon>Desertifilales</taxon>
        <taxon>Desertifilaceae</taxon>
        <taxon>Roseofilum</taxon>
        <taxon>Roseofilum casamattae</taxon>
    </lineage>
</organism>
<feature type="transmembrane region" description="Helical" evidence="2">
    <location>
        <begin position="7"/>
        <end position="25"/>
    </location>
</feature>
<keyword evidence="2" id="KW-1133">Transmembrane helix</keyword>
<name>A0ABT7BR24_9CYAN</name>
<dbReference type="PANTHER" id="PTHR39085">
    <property type="entry name" value="SLL0924 PROTEIN"/>
    <property type="match status" value="1"/>
</dbReference>
<feature type="transmembrane region" description="Helical" evidence="2">
    <location>
        <begin position="134"/>
        <end position="154"/>
    </location>
</feature>
<keyword evidence="2" id="KW-0812">Transmembrane</keyword>
<feature type="transmembrane region" description="Helical" evidence="2">
    <location>
        <begin position="92"/>
        <end position="114"/>
    </location>
</feature>
<dbReference type="EMBL" id="JAQOSQ010000001">
    <property type="protein sequence ID" value="MDJ1181647.1"/>
    <property type="molecule type" value="Genomic_DNA"/>
</dbReference>
<feature type="compositionally biased region" description="Basic residues" evidence="1">
    <location>
        <begin position="177"/>
        <end position="204"/>
    </location>
</feature>
<keyword evidence="2" id="KW-0472">Membrane</keyword>
<feature type="transmembrane region" description="Helical" evidence="2">
    <location>
        <begin position="31"/>
        <end position="50"/>
    </location>
</feature>
<protein>
    <submittedName>
        <fullName evidence="3">Metal-binding protein</fullName>
    </submittedName>
</protein>
<comment type="caution">
    <text evidence="3">The sequence shown here is derived from an EMBL/GenBank/DDBJ whole genome shotgun (WGS) entry which is preliminary data.</text>
</comment>
<dbReference type="Proteomes" id="UP001232992">
    <property type="component" value="Unassembled WGS sequence"/>
</dbReference>
<sequence length="204" mass="23387">MPSGATHDRITLWMLPLITAATLIVTRSSDLTLIVAGAFLFGGLMLSPDLDLRSRPYKRWGWLRWIWIPYQKSVSHRSTLSHGLIVGTMLRVVYLMLWIALVSAIAIALVLQFSDTSWSWETLQQQAFSLLNQYRYWIVALFIGLELGAISHIASDTIGSTYKRWQKYGWQGLFGGRKSRRTNKSSSSRSRRRPSTRKPRQSKK</sequence>
<accession>A0ABT7BR24</accession>
<evidence type="ECO:0000313" key="3">
    <source>
        <dbReference type="EMBL" id="MDJ1181647.1"/>
    </source>
</evidence>
<reference evidence="3 4" key="1">
    <citation type="submission" date="2023-01" db="EMBL/GenBank/DDBJ databases">
        <title>Novel diversity within Roseofilum (Cyanobacteria; Desertifilaceae) from marine benthic mats with descriptions of four novel species.</title>
        <authorList>
            <person name="Wang Y."/>
            <person name="Berthold D.E."/>
            <person name="Hu J."/>
            <person name="Lefler F.W."/>
            <person name="Laughinghouse H.D. IV."/>
        </authorList>
    </citation>
    <scope>NUCLEOTIDE SEQUENCE [LARGE SCALE GENOMIC DNA]</scope>
    <source>
        <strain evidence="3 4">BLCC-M143</strain>
    </source>
</reference>
<feature type="region of interest" description="Disordered" evidence="1">
    <location>
        <begin position="176"/>
        <end position="204"/>
    </location>
</feature>
<evidence type="ECO:0000313" key="4">
    <source>
        <dbReference type="Proteomes" id="UP001232992"/>
    </source>
</evidence>
<dbReference type="Pfam" id="PF09988">
    <property type="entry name" value="DUF2227"/>
    <property type="match status" value="1"/>
</dbReference>
<dbReference type="PANTHER" id="PTHR39085:SF1">
    <property type="entry name" value="SLL0924 PROTEIN"/>
    <property type="match status" value="1"/>
</dbReference>
<evidence type="ECO:0000256" key="2">
    <source>
        <dbReference type="SAM" id="Phobius"/>
    </source>
</evidence>
<keyword evidence="4" id="KW-1185">Reference proteome</keyword>
<gene>
    <name evidence="3" type="ORF">PMH09_00430</name>
</gene>
<dbReference type="InterPro" id="IPR019250">
    <property type="entry name" value="DUF2227_metal-bd"/>
</dbReference>